<dbReference type="KEGG" id="aak:AA2016_0847"/>
<protein>
    <submittedName>
        <fullName evidence="1">Uncharacterized protein</fullName>
    </submittedName>
</protein>
<evidence type="ECO:0000313" key="4">
    <source>
        <dbReference type="Proteomes" id="UP000577697"/>
    </source>
</evidence>
<reference evidence="1 3" key="1">
    <citation type="submission" date="2016-03" db="EMBL/GenBank/DDBJ databases">
        <title>Complete genome of Aminobacter aminovorans KCTC 2477.</title>
        <authorList>
            <person name="Kim K.M."/>
        </authorList>
    </citation>
    <scope>NUCLEOTIDE SEQUENCE [LARGE SCALE GENOMIC DNA]</scope>
    <source>
        <strain evidence="1 3">KCTC 2477</strain>
    </source>
</reference>
<dbReference type="AlphaFoldDB" id="A0AAC8YJW9"/>
<evidence type="ECO:0000313" key="3">
    <source>
        <dbReference type="Proteomes" id="UP000075755"/>
    </source>
</evidence>
<sequence>MRGLLMALFAFDFPGHDRDRAGRGAVSLLSTKTMAKTTTTKMV</sequence>
<dbReference type="Proteomes" id="UP000577697">
    <property type="component" value="Unassembled WGS sequence"/>
</dbReference>
<gene>
    <name evidence="1" type="ORF">AA2016_0847</name>
    <name evidence="2" type="ORF">FHS67_003400</name>
</gene>
<organism evidence="1 3">
    <name type="scientific">Aminobacter aminovorans</name>
    <name type="common">Chelatobacter heintzii</name>
    <dbReference type="NCBI Taxonomy" id="83263"/>
    <lineage>
        <taxon>Bacteria</taxon>
        <taxon>Pseudomonadati</taxon>
        <taxon>Pseudomonadota</taxon>
        <taxon>Alphaproteobacteria</taxon>
        <taxon>Hyphomicrobiales</taxon>
        <taxon>Phyllobacteriaceae</taxon>
        <taxon>Aminobacter</taxon>
    </lineage>
</organism>
<reference evidence="2 4" key="2">
    <citation type="submission" date="2020-08" db="EMBL/GenBank/DDBJ databases">
        <title>Genomic Encyclopedia of Type Strains, Phase IV (KMG-IV): sequencing the most valuable type-strain genomes for metagenomic binning, comparative biology and taxonomic classification.</title>
        <authorList>
            <person name="Goeker M."/>
        </authorList>
    </citation>
    <scope>NUCLEOTIDE SEQUENCE [LARGE SCALE GENOMIC DNA]</scope>
    <source>
        <strain evidence="2 4">DSM 10368</strain>
    </source>
</reference>
<evidence type="ECO:0000313" key="2">
    <source>
        <dbReference type="EMBL" id="MBB3707072.1"/>
    </source>
</evidence>
<dbReference type="EMBL" id="JACICB010000012">
    <property type="protein sequence ID" value="MBB3707072.1"/>
    <property type="molecule type" value="Genomic_DNA"/>
</dbReference>
<dbReference type="EMBL" id="CP015005">
    <property type="protein sequence ID" value="AMS39785.1"/>
    <property type="molecule type" value="Genomic_DNA"/>
</dbReference>
<evidence type="ECO:0000313" key="1">
    <source>
        <dbReference type="EMBL" id="AMS39785.1"/>
    </source>
</evidence>
<name>A0AAC8YJW9_AMIAI</name>
<proteinExistence type="predicted"/>
<accession>A0AAC8YJW9</accession>
<dbReference type="RefSeq" id="WP_256438667.1">
    <property type="nucleotide sequence ID" value="NZ_CP015005.1"/>
</dbReference>
<keyword evidence="4" id="KW-1185">Reference proteome</keyword>
<dbReference type="Proteomes" id="UP000075755">
    <property type="component" value="Chromosome"/>
</dbReference>